<dbReference type="RefSeq" id="WP_113743872.1">
    <property type="nucleotide sequence ID" value="NZ_UAPV01000001.1"/>
</dbReference>
<evidence type="ECO:0000256" key="3">
    <source>
        <dbReference type="ARBA" id="ARBA00007931"/>
    </source>
</evidence>
<dbReference type="PANTHER" id="PTHR42837:SF2">
    <property type="entry name" value="MEMBRANE METALLOPROTEASE ARASP2, CHLOROPLASTIC-RELATED"/>
    <property type="match status" value="1"/>
</dbReference>
<dbReference type="InterPro" id="IPR001478">
    <property type="entry name" value="PDZ"/>
</dbReference>
<dbReference type="Proteomes" id="UP000250086">
    <property type="component" value="Unassembled WGS sequence"/>
</dbReference>
<dbReference type="AlphaFoldDB" id="A0A2X0V784"/>
<dbReference type="EMBL" id="UAPV01000001">
    <property type="protein sequence ID" value="SPT69723.1"/>
    <property type="molecule type" value="Genomic_DNA"/>
</dbReference>
<keyword evidence="9 11" id="KW-0482">Metalloprotease</keyword>
<keyword evidence="11" id="KW-0479">Metal-binding</keyword>
<dbReference type="Gene3D" id="2.30.42.10">
    <property type="match status" value="2"/>
</dbReference>
<keyword evidence="10 11" id="KW-0472">Membrane</keyword>
<accession>A0A2X0V784</accession>
<proteinExistence type="inferred from homology"/>
<dbReference type="PANTHER" id="PTHR42837">
    <property type="entry name" value="REGULATOR OF SIGMA-E PROTEASE RSEP"/>
    <property type="match status" value="1"/>
</dbReference>
<keyword evidence="4 13" id="KW-0645">Protease</keyword>
<keyword evidence="7 11" id="KW-0862">Zinc</keyword>
<feature type="domain" description="PDZ" evidence="12">
    <location>
        <begin position="204"/>
        <end position="259"/>
    </location>
</feature>
<keyword evidence="5 11" id="KW-0812">Transmembrane</keyword>
<keyword evidence="8 11" id="KW-1133">Transmembrane helix</keyword>
<dbReference type="InterPro" id="IPR036034">
    <property type="entry name" value="PDZ_sf"/>
</dbReference>
<dbReference type="InterPro" id="IPR008915">
    <property type="entry name" value="Peptidase_M50"/>
</dbReference>
<protein>
    <recommendedName>
        <fullName evidence="11">Zinc metalloprotease</fullName>
        <ecNumber evidence="11">3.4.24.-</ecNumber>
    </recommendedName>
</protein>
<dbReference type="EC" id="3.4.24.-" evidence="11"/>
<evidence type="ECO:0000313" key="13">
    <source>
        <dbReference type="EMBL" id="SPT69723.1"/>
    </source>
</evidence>
<dbReference type="InterPro" id="IPR041489">
    <property type="entry name" value="PDZ_6"/>
</dbReference>
<feature type="transmembrane region" description="Helical" evidence="11">
    <location>
        <begin position="103"/>
        <end position="124"/>
    </location>
</feature>
<dbReference type="SUPFAM" id="SSF50156">
    <property type="entry name" value="PDZ domain-like"/>
    <property type="match status" value="2"/>
</dbReference>
<comment type="subcellular location">
    <subcellularLocation>
        <location evidence="2">Membrane</location>
        <topology evidence="2">Multi-pass membrane protein</topology>
    </subcellularLocation>
</comment>
<evidence type="ECO:0000256" key="2">
    <source>
        <dbReference type="ARBA" id="ARBA00004141"/>
    </source>
</evidence>
<comment type="cofactor">
    <cofactor evidence="1 11">
        <name>Zn(2+)</name>
        <dbReference type="ChEBI" id="CHEBI:29105"/>
    </cofactor>
</comment>
<evidence type="ECO:0000256" key="5">
    <source>
        <dbReference type="ARBA" id="ARBA00022692"/>
    </source>
</evidence>
<reference evidence="13 14" key="1">
    <citation type="submission" date="2018-06" db="EMBL/GenBank/DDBJ databases">
        <authorList>
            <consortium name="Pathogen Informatics"/>
            <person name="Doyle S."/>
        </authorList>
    </citation>
    <scope>NUCLEOTIDE SEQUENCE [LARGE SCALE GENOMIC DNA]</scope>
    <source>
        <strain evidence="13 14">NCTC13093</strain>
    </source>
</reference>
<dbReference type="NCBIfam" id="TIGR00054">
    <property type="entry name" value="RIP metalloprotease RseP"/>
    <property type="match status" value="1"/>
</dbReference>
<dbReference type="GO" id="GO:0004222">
    <property type="term" value="F:metalloendopeptidase activity"/>
    <property type="evidence" value="ECO:0007669"/>
    <property type="project" value="InterPro"/>
</dbReference>
<evidence type="ECO:0000256" key="9">
    <source>
        <dbReference type="ARBA" id="ARBA00023049"/>
    </source>
</evidence>
<feature type="transmembrane region" description="Helical" evidence="11">
    <location>
        <begin position="434"/>
        <end position="453"/>
    </location>
</feature>
<gene>
    <name evidence="13" type="primary">rseP</name>
    <name evidence="13" type="ORF">NCTC13093_01103</name>
</gene>
<evidence type="ECO:0000313" key="14">
    <source>
        <dbReference type="Proteomes" id="UP000250086"/>
    </source>
</evidence>
<dbReference type="CDD" id="cd06163">
    <property type="entry name" value="S2P-M50_PDZ_RseP-like"/>
    <property type="match status" value="1"/>
</dbReference>
<evidence type="ECO:0000256" key="6">
    <source>
        <dbReference type="ARBA" id="ARBA00022801"/>
    </source>
</evidence>
<dbReference type="PROSITE" id="PS50106">
    <property type="entry name" value="PDZ"/>
    <property type="match status" value="1"/>
</dbReference>
<sequence length="460" mass="50414">MTDALWNLIFFVVALGLLVAIHEAGHFFAARACGVKVLRFYIGFGKAIIKRRGKDGCEYGITAIPLGGYVQMLGEMDEDYAKKYKPEDFVKYSFKHKSVAQRAFIVAAGPLANILLALVIYAIAAMHGITTMKPVVGYVEPTSLAYHSGLRQYDAIEAINDKDVPDWSALMLPLVGHMGQSVTLDVRGNIGKDEQRRIDMNLESVTLTRDTDIFQALGFAPFRGLETQIIDVVMDNSPAYKAGIRKGDRLISVDGVEIKAFAQFYKIINHNPDKKSLEFIVKRDGQLYSTTVYPSAQLPDDKSLGKSARVYVGVGFKVEPYQGLFHTKEYGFFEAVLYSFAKTYQVSTFIVKSIALLVSGSIAADNISGPIGIAKGAGSSAQYGLLSFLGFLAIISVNLGIFNLLPVPVLDGGQLLFIAYEAVTKKTPGERVRYFLTMLGLGVLIALTIFSVFNDIQSLM</sequence>
<name>A0A2X0V784_9GAMM</name>
<dbReference type="GO" id="GO:0016020">
    <property type="term" value="C:membrane"/>
    <property type="evidence" value="ECO:0007669"/>
    <property type="project" value="UniProtKB-SubCell"/>
</dbReference>
<dbReference type="InterPro" id="IPR004387">
    <property type="entry name" value="Pept_M50_Zn"/>
</dbReference>
<dbReference type="Pfam" id="PF17820">
    <property type="entry name" value="PDZ_6"/>
    <property type="match status" value="1"/>
</dbReference>
<organism evidence="13 14">
    <name type="scientific">Anaerobiospirillum thomasii</name>
    <dbReference type="NCBI Taxonomy" id="179995"/>
    <lineage>
        <taxon>Bacteria</taxon>
        <taxon>Pseudomonadati</taxon>
        <taxon>Pseudomonadota</taxon>
        <taxon>Gammaproteobacteria</taxon>
        <taxon>Aeromonadales</taxon>
        <taxon>Succinivibrionaceae</taxon>
        <taxon>Anaerobiospirillum</taxon>
    </lineage>
</organism>
<evidence type="ECO:0000256" key="4">
    <source>
        <dbReference type="ARBA" id="ARBA00022670"/>
    </source>
</evidence>
<dbReference type="CDD" id="cd23081">
    <property type="entry name" value="cpPDZ_EcRseP-like"/>
    <property type="match status" value="1"/>
</dbReference>
<keyword evidence="14" id="KW-1185">Reference proteome</keyword>
<evidence type="ECO:0000256" key="7">
    <source>
        <dbReference type="ARBA" id="ARBA00022833"/>
    </source>
</evidence>
<keyword evidence="6 11" id="KW-0378">Hydrolase</keyword>
<evidence type="ECO:0000256" key="11">
    <source>
        <dbReference type="RuleBase" id="RU362031"/>
    </source>
</evidence>
<dbReference type="SMART" id="SM00228">
    <property type="entry name" value="PDZ"/>
    <property type="match status" value="2"/>
</dbReference>
<evidence type="ECO:0000256" key="8">
    <source>
        <dbReference type="ARBA" id="ARBA00022989"/>
    </source>
</evidence>
<feature type="transmembrane region" description="Helical" evidence="11">
    <location>
        <begin position="383"/>
        <end position="405"/>
    </location>
</feature>
<dbReference type="Pfam" id="PF02163">
    <property type="entry name" value="Peptidase_M50"/>
    <property type="match status" value="1"/>
</dbReference>
<dbReference type="GO" id="GO:0006508">
    <property type="term" value="P:proteolysis"/>
    <property type="evidence" value="ECO:0007669"/>
    <property type="project" value="UniProtKB-KW"/>
</dbReference>
<comment type="similarity">
    <text evidence="3 11">Belongs to the peptidase M50B family.</text>
</comment>
<dbReference type="GO" id="GO:0046872">
    <property type="term" value="F:metal ion binding"/>
    <property type="evidence" value="ECO:0007669"/>
    <property type="project" value="UniProtKB-KW"/>
</dbReference>
<evidence type="ECO:0000256" key="10">
    <source>
        <dbReference type="ARBA" id="ARBA00023136"/>
    </source>
</evidence>
<evidence type="ECO:0000256" key="1">
    <source>
        <dbReference type="ARBA" id="ARBA00001947"/>
    </source>
</evidence>
<evidence type="ECO:0000259" key="12">
    <source>
        <dbReference type="PROSITE" id="PS50106"/>
    </source>
</evidence>